<evidence type="ECO:0000313" key="4">
    <source>
        <dbReference type="Proteomes" id="UP000236454"/>
    </source>
</evidence>
<name>A0A1I7BUW3_9FLAO</name>
<reference evidence="3 4" key="1">
    <citation type="submission" date="2016-10" db="EMBL/GenBank/DDBJ databases">
        <authorList>
            <person name="de Groot N.N."/>
        </authorList>
    </citation>
    <scope>NUCLEOTIDE SEQUENCE [LARGE SCALE GENOMIC DNA]</scope>
    <source>
        <strain evidence="3 4">CGMCC 1.7005</strain>
    </source>
</reference>
<dbReference type="EMBL" id="FPAS01000007">
    <property type="protein sequence ID" value="SFT90901.1"/>
    <property type="molecule type" value="Genomic_DNA"/>
</dbReference>
<feature type="transmembrane region" description="Helical" evidence="2">
    <location>
        <begin position="37"/>
        <end position="58"/>
    </location>
</feature>
<evidence type="ECO:0000256" key="2">
    <source>
        <dbReference type="SAM" id="Phobius"/>
    </source>
</evidence>
<accession>A0A1I7BUW3</accession>
<sequence length="580" mass="65350">MNLDRPKISSEEIRNRQNFDQILGNLKALHKPFYKKTWFWGTTGLATVAVAIGLSTLITNENNLDENNTTLASTTALAPLSEADNLEDTPCIQTPVDGQDVPYETFKVLPGKDTTISTANGSTISFKAATLMAPDNTSAVDVKVRYFADKASAFVAGIPMTVEEGAFESAGMLEVRGTQNGEEVGINPKAPLAIDMQMYKPSEGFNFYYLNEDNGGWEDSKCVYSDASSKERKTDAEPVAKSQKVTLEKELAPQEKIEIQERIAEIDVELVELKKQEPQRADYKLVENQNLVFDLDYDVKEFPELEKLQGVGFEALPNQKQYSDIVKENWDNVKLQLLEEGQYKITFIKGRKTNYLIARPVLSGNDEKEAEELFNMVMSDIKERKEELVLEKKALEKRQEDVQLQMKKLIEEQKAARLKDMELRKAMFEAQQQTMAMGNAIYKATASFEAFQWGVYNCDSPRKFPNPAPLAFNYYSDGDNMQVQKAYVFSFSKEARFEYTAGYFGLQSLEKIGFHHGKNVIFVQDKNGKLAYASFSESDLPKEGVHNFKLTSILNADFTAENIKAILGEKTPSTDNVALR</sequence>
<dbReference type="Proteomes" id="UP000236454">
    <property type="component" value="Unassembled WGS sequence"/>
</dbReference>
<keyword evidence="2" id="KW-0812">Transmembrane</keyword>
<gene>
    <name evidence="3" type="ORF">SAMN05216474_3102</name>
</gene>
<proteinExistence type="predicted"/>
<keyword evidence="4" id="KW-1185">Reference proteome</keyword>
<keyword evidence="2" id="KW-1133">Transmembrane helix</keyword>
<organism evidence="3 4">
    <name type="scientific">Lishizhenia tianjinensis</name>
    <dbReference type="NCBI Taxonomy" id="477690"/>
    <lineage>
        <taxon>Bacteria</taxon>
        <taxon>Pseudomonadati</taxon>
        <taxon>Bacteroidota</taxon>
        <taxon>Flavobacteriia</taxon>
        <taxon>Flavobacteriales</taxon>
        <taxon>Crocinitomicaceae</taxon>
        <taxon>Lishizhenia</taxon>
    </lineage>
</organism>
<protein>
    <submittedName>
        <fullName evidence="3">Uncharacterized protein</fullName>
    </submittedName>
</protein>
<evidence type="ECO:0000313" key="3">
    <source>
        <dbReference type="EMBL" id="SFT90901.1"/>
    </source>
</evidence>
<evidence type="ECO:0000256" key="1">
    <source>
        <dbReference type="SAM" id="Coils"/>
    </source>
</evidence>
<dbReference type="AlphaFoldDB" id="A0A1I7BUW3"/>
<feature type="coiled-coil region" evidence="1">
    <location>
        <begin position="378"/>
        <end position="412"/>
    </location>
</feature>
<keyword evidence="2" id="KW-0472">Membrane</keyword>
<keyword evidence="1" id="KW-0175">Coiled coil</keyword>
<dbReference type="STRING" id="477690.SAMN05216474_3102"/>